<proteinExistence type="predicted"/>
<evidence type="ECO:0000313" key="2">
    <source>
        <dbReference type="Proteomes" id="UP001589609"/>
    </source>
</evidence>
<comment type="caution">
    <text evidence="1">The sequence shown here is derived from an EMBL/GenBank/DDBJ whole genome shotgun (WGS) entry which is preliminary data.</text>
</comment>
<dbReference type="Proteomes" id="UP001589609">
    <property type="component" value="Unassembled WGS sequence"/>
</dbReference>
<accession>A0ABV5WGN1</accession>
<dbReference type="RefSeq" id="WP_379949589.1">
    <property type="nucleotide sequence ID" value="NZ_JBHMAF010000068.1"/>
</dbReference>
<dbReference type="EMBL" id="JBHMAF010000068">
    <property type="protein sequence ID" value="MFB9759291.1"/>
    <property type="molecule type" value="Genomic_DNA"/>
</dbReference>
<reference evidence="1 2" key="1">
    <citation type="submission" date="2024-09" db="EMBL/GenBank/DDBJ databases">
        <authorList>
            <person name="Sun Q."/>
            <person name="Mori K."/>
        </authorList>
    </citation>
    <scope>NUCLEOTIDE SEQUENCE [LARGE SCALE GENOMIC DNA]</scope>
    <source>
        <strain evidence="1 2">JCM 11201</strain>
    </source>
</reference>
<organism evidence="1 2">
    <name type="scientific">Ectobacillus funiculus</name>
    <dbReference type="NCBI Taxonomy" id="137993"/>
    <lineage>
        <taxon>Bacteria</taxon>
        <taxon>Bacillati</taxon>
        <taxon>Bacillota</taxon>
        <taxon>Bacilli</taxon>
        <taxon>Bacillales</taxon>
        <taxon>Bacillaceae</taxon>
        <taxon>Ectobacillus</taxon>
    </lineage>
</organism>
<sequence>MRCSVCDLEMFTPICGCEHSLSEETTKELANRLEIVKEEE</sequence>
<protein>
    <submittedName>
        <fullName evidence="1">Uncharacterized protein</fullName>
    </submittedName>
</protein>
<gene>
    <name evidence="1" type="ORF">ACFFMS_12660</name>
</gene>
<keyword evidence="2" id="KW-1185">Reference proteome</keyword>
<name>A0ABV5WGN1_9BACI</name>
<evidence type="ECO:0000313" key="1">
    <source>
        <dbReference type="EMBL" id="MFB9759291.1"/>
    </source>
</evidence>